<gene>
    <name evidence="1" type="ORF">MPAN_010580</name>
</gene>
<evidence type="ECO:0000313" key="2">
    <source>
        <dbReference type="Proteomes" id="UP000620133"/>
    </source>
</evidence>
<accession>A0A7U9XVW7</accession>
<dbReference type="EMBL" id="AP024412">
    <property type="protein sequence ID" value="BCR36165.1"/>
    <property type="molecule type" value="Genomic_DNA"/>
</dbReference>
<dbReference type="KEGG" id="manr:MPAN_010580"/>
<reference evidence="1" key="1">
    <citation type="submission" date="2021-01" db="EMBL/GenBank/DDBJ databases">
        <title>Draft genome sequence of Acholeplasmataceae bacterium strain Mahy22.</title>
        <authorList>
            <person name="Watanabe M."/>
            <person name="Kojima H."/>
            <person name="Fukui M."/>
        </authorList>
    </citation>
    <scope>NUCLEOTIDE SEQUENCE</scope>
    <source>
        <strain evidence="1">Mahy22</strain>
    </source>
</reference>
<dbReference type="Proteomes" id="UP000620133">
    <property type="component" value="Chromosome"/>
</dbReference>
<sequence>MIYMKFIKVFLSIIIGLIVIIFVGVLIFLNSIKVEVTDDDLPQGIYTETGDLESISQVYLLGIVVASDADQYTLINGFMNYMILDSIRKNINPDYDPLADLDTVEADYVTYDKNFYIDYIYANLNDDNQIVVTAAFGSDSIIKVDSALNLVFDIDLDISFTNIGFTLTLVDYSLSDTALSFQVLDFIMSKLDKTEIEGQMSMGVLDLDTYTYTLSILNP</sequence>
<organism evidence="1 2">
    <name type="scientific">Mariniplasma anaerobium</name>
    <dbReference type="NCBI Taxonomy" id="2735436"/>
    <lineage>
        <taxon>Bacteria</taxon>
        <taxon>Bacillati</taxon>
        <taxon>Mycoplasmatota</taxon>
        <taxon>Mollicutes</taxon>
        <taxon>Acholeplasmatales</taxon>
        <taxon>Acholeplasmataceae</taxon>
        <taxon>Mariniplasma</taxon>
    </lineage>
</organism>
<proteinExistence type="predicted"/>
<keyword evidence="2" id="KW-1185">Reference proteome</keyword>
<name>A0A7U9XVW7_9MOLU</name>
<evidence type="ECO:0000313" key="1">
    <source>
        <dbReference type="EMBL" id="BCR36165.1"/>
    </source>
</evidence>
<protein>
    <submittedName>
        <fullName evidence="1">Uncharacterized protein</fullName>
    </submittedName>
</protein>
<dbReference type="AlphaFoldDB" id="A0A7U9XVW7"/>